<organism evidence="3 4">
    <name type="scientific">Fusarium albosuccineum</name>
    <dbReference type="NCBI Taxonomy" id="1237068"/>
    <lineage>
        <taxon>Eukaryota</taxon>
        <taxon>Fungi</taxon>
        <taxon>Dikarya</taxon>
        <taxon>Ascomycota</taxon>
        <taxon>Pezizomycotina</taxon>
        <taxon>Sordariomycetes</taxon>
        <taxon>Hypocreomycetidae</taxon>
        <taxon>Hypocreales</taxon>
        <taxon>Nectriaceae</taxon>
        <taxon>Fusarium</taxon>
        <taxon>Fusarium decemcellulare species complex</taxon>
    </lineage>
</organism>
<dbReference type="InterPro" id="IPR054443">
    <property type="entry name" value="Y3-like_dom"/>
</dbReference>
<dbReference type="Pfam" id="PF22803">
    <property type="entry name" value="GBD_Y3"/>
    <property type="match status" value="1"/>
</dbReference>
<dbReference type="AlphaFoldDB" id="A0A8H4LMN8"/>
<protein>
    <recommendedName>
        <fullName evidence="2">Glycan binding protein Y3-like domain-containing protein</fullName>
    </recommendedName>
</protein>
<evidence type="ECO:0000313" key="3">
    <source>
        <dbReference type="EMBL" id="KAF4471365.1"/>
    </source>
</evidence>
<name>A0A8H4LMN8_9HYPO</name>
<comment type="caution">
    <text evidence="3">The sequence shown here is derived from an EMBL/GenBank/DDBJ whole genome shotgun (WGS) entry which is preliminary data.</text>
</comment>
<evidence type="ECO:0000313" key="4">
    <source>
        <dbReference type="Proteomes" id="UP000554235"/>
    </source>
</evidence>
<feature type="domain" description="Glycan binding protein Y3-like" evidence="2">
    <location>
        <begin position="58"/>
        <end position="131"/>
    </location>
</feature>
<gene>
    <name evidence="3" type="ORF">FALBO_1724</name>
</gene>
<accession>A0A8H4LMN8</accession>
<feature type="chain" id="PRO_5034617149" description="Glycan binding protein Y3-like domain-containing protein" evidence="1">
    <location>
        <begin position="24"/>
        <end position="131"/>
    </location>
</feature>
<dbReference type="EMBL" id="JAADYS010000217">
    <property type="protein sequence ID" value="KAF4471365.1"/>
    <property type="molecule type" value="Genomic_DNA"/>
</dbReference>
<reference evidence="3 4" key="1">
    <citation type="submission" date="2020-01" db="EMBL/GenBank/DDBJ databases">
        <title>Identification and distribution of gene clusters putatively required for synthesis of sphingolipid metabolism inhibitors in phylogenetically diverse species of the filamentous fungus Fusarium.</title>
        <authorList>
            <person name="Kim H.-S."/>
            <person name="Busman M."/>
            <person name="Brown D.W."/>
            <person name="Divon H."/>
            <person name="Uhlig S."/>
            <person name="Proctor R.H."/>
        </authorList>
    </citation>
    <scope>NUCLEOTIDE SEQUENCE [LARGE SCALE GENOMIC DNA]</scope>
    <source>
        <strain evidence="3 4">NRRL 20459</strain>
    </source>
</reference>
<dbReference type="Proteomes" id="UP000554235">
    <property type="component" value="Unassembled WGS sequence"/>
</dbReference>
<keyword evidence="4" id="KW-1185">Reference proteome</keyword>
<proteinExistence type="predicted"/>
<keyword evidence="1" id="KW-0732">Signal</keyword>
<evidence type="ECO:0000259" key="2">
    <source>
        <dbReference type="Pfam" id="PF22803"/>
    </source>
</evidence>
<sequence>MKTTAVLVNLFALVVVGIDSVSAACHGSGDNWQDAGAARWHVERACKGYDGNAGRFQGTIAAGESRHVCVQHSGTQKFEFIVRNENNGAALDLGDDDCVLRLQNEINACPKGGQSSVSGWFFSADPNNGIC</sequence>
<evidence type="ECO:0000256" key="1">
    <source>
        <dbReference type="SAM" id="SignalP"/>
    </source>
</evidence>
<dbReference type="OrthoDB" id="4825549at2759"/>
<feature type="signal peptide" evidence="1">
    <location>
        <begin position="1"/>
        <end position="23"/>
    </location>
</feature>